<dbReference type="EMBL" id="DS989822">
    <property type="protein sequence ID" value="EFQ96956.1"/>
    <property type="molecule type" value="Genomic_DNA"/>
</dbReference>
<dbReference type="CDD" id="cd05195">
    <property type="entry name" value="enoyl_red"/>
    <property type="match status" value="1"/>
</dbReference>
<evidence type="ECO:0000256" key="1">
    <source>
        <dbReference type="ARBA" id="ARBA00022679"/>
    </source>
</evidence>
<dbReference type="GO" id="GO:0016491">
    <property type="term" value="F:oxidoreductase activity"/>
    <property type="evidence" value="ECO:0007669"/>
    <property type="project" value="InterPro"/>
</dbReference>
<dbReference type="VEuPathDB" id="FungiDB:MGYG_08877"/>
<dbReference type="Pfam" id="PF08240">
    <property type="entry name" value="ADH_N"/>
    <property type="match status" value="1"/>
</dbReference>
<evidence type="ECO:0000313" key="3">
    <source>
        <dbReference type="EMBL" id="EFQ96956.1"/>
    </source>
</evidence>
<keyword evidence="4" id="KW-1185">Reference proteome</keyword>
<feature type="domain" description="Enoyl reductase (ER)" evidence="2">
    <location>
        <begin position="397"/>
        <end position="585"/>
    </location>
</feature>
<dbReference type="InterPro" id="IPR029063">
    <property type="entry name" value="SAM-dependent_MTases_sf"/>
</dbReference>
<dbReference type="AlphaFoldDB" id="E5R1W3"/>
<dbReference type="Pfam" id="PF23114">
    <property type="entry name" value="NAD-bd_HRPKS_sdrA"/>
    <property type="match status" value="1"/>
</dbReference>
<dbReference type="InterPro" id="IPR056501">
    <property type="entry name" value="NAD-bd_HRPKS_sdrA"/>
</dbReference>
<dbReference type="InParanoid" id="E5R1W3"/>
<name>E5R1W3_ARTGP</name>
<dbReference type="eggNOG" id="KOG1198">
    <property type="taxonomic scope" value="Eukaryota"/>
</dbReference>
<dbReference type="OrthoDB" id="329835at2759"/>
<dbReference type="HOGENOM" id="CLU_011517_0_0_1"/>
<dbReference type="SUPFAM" id="SSF51735">
    <property type="entry name" value="NAD(P)-binding Rossmann-fold domains"/>
    <property type="match status" value="1"/>
</dbReference>
<dbReference type="InterPro" id="IPR011032">
    <property type="entry name" value="GroES-like_sf"/>
</dbReference>
<dbReference type="InterPro" id="IPR013217">
    <property type="entry name" value="Methyltransf_12"/>
</dbReference>
<protein>
    <recommendedName>
        <fullName evidence="2">Enoyl reductase (ER) domain-containing protein</fullName>
    </recommendedName>
</protein>
<dbReference type="PANTHER" id="PTHR45681">
    <property type="entry name" value="POLYKETIDE SYNTHASE 44-RELATED"/>
    <property type="match status" value="1"/>
</dbReference>
<dbReference type="InterPro" id="IPR036291">
    <property type="entry name" value="NAD(P)-bd_dom_sf"/>
</dbReference>
<dbReference type="SUPFAM" id="SSF53335">
    <property type="entry name" value="S-adenosyl-L-methionine-dependent methyltransferases"/>
    <property type="match status" value="1"/>
</dbReference>
<dbReference type="OMA" id="NENSTRH"/>
<gene>
    <name evidence="3" type="ORF">MGYG_08877</name>
</gene>
<dbReference type="Pfam" id="PF08242">
    <property type="entry name" value="Methyltransf_12"/>
    <property type="match status" value="1"/>
</dbReference>
<dbReference type="SUPFAM" id="SSF50129">
    <property type="entry name" value="GroES-like"/>
    <property type="match status" value="1"/>
</dbReference>
<dbReference type="SMART" id="SM00829">
    <property type="entry name" value="PKS_ER"/>
    <property type="match status" value="1"/>
</dbReference>
<reference evidence="4" key="1">
    <citation type="journal article" date="2012" name="MBio">
        <title>Comparative genome analysis of Trichophyton rubrum and related dermatophytes reveals candidate genes involved in infection.</title>
        <authorList>
            <person name="Martinez D.A."/>
            <person name="Oliver B.G."/>
            <person name="Graeser Y."/>
            <person name="Goldberg J.M."/>
            <person name="Li W."/>
            <person name="Martinez-Rossi N.M."/>
            <person name="Monod M."/>
            <person name="Shelest E."/>
            <person name="Barton R.C."/>
            <person name="Birch E."/>
            <person name="Brakhage A.A."/>
            <person name="Chen Z."/>
            <person name="Gurr S.J."/>
            <person name="Heiman D."/>
            <person name="Heitman J."/>
            <person name="Kosti I."/>
            <person name="Rossi A."/>
            <person name="Saif S."/>
            <person name="Samalova M."/>
            <person name="Saunders C.W."/>
            <person name="Shea T."/>
            <person name="Summerbell R.C."/>
            <person name="Xu J."/>
            <person name="Young S."/>
            <person name="Zeng Q."/>
            <person name="Birren B.W."/>
            <person name="Cuomo C.A."/>
            <person name="White T.C."/>
        </authorList>
    </citation>
    <scope>NUCLEOTIDE SEQUENCE [LARGE SCALE GENOMIC DNA]</scope>
    <source>
        <strain evidence="4">ATCC MYA-4604 / CBS 118893</strain>
    </source>
</reference>
<dbReference type="Gene3D" id="3.90.180.10">
    <property type="entry name" value="Medium-chain alcohol dehydrogenases, catalytic domain"/>
    <property type="match status" value="1"/>
</dbReference>
<sequence length="586" mass="64411">MKILEVGAGTGSCTTLVLDILNTYDKHNGHAKRYADYTFTDISPSFFEKAEEMFSEYPAIFFKTFDVEMDPEKQGFKIREYDLILASNVLHAPGNTDKLLANCSKLLKPDGKLVTLEITQTGSLTPVQFAFGTLPSFWGCLDDVDDGRPFGLFRTLPSWDEQLRRSGFSGLDLILRDFPEPLALESVMMSTAIHDPSNNTVIPGIGPVTIHVEKSRGNVRYSSMENLPELAESSQPQVYIVLEELDKPVLIEMQSKQFDGFKKLVRTASSILWVTAGDLMVGKNPAVAMAHGINTFLMNENSTRHLRFATLDLDDAALSETATAVKHIAEIFLLVAKAQSREECETDFILKDGVVHISRVVPDTQLNEEFRLDNGDGRVGHDFPTSGNVQLAFEAPGLLDTVYFREQPTCDIELGPDELEINIKTVGLNMKDYVIAMGNFESVKSSNESTGIVSRVGANVENIKPGDKVICLERGHYDTFLRSPVTKCVKLNDNDDLLEMATVGIAHGTAFYSLRYLAQLEAGETILIQAATGGLGLAAIQYAKLVGAEIYATVGTQVKKEHLMNEWGIPETASFGLALLASSNNC</sequence>
<organism evidence="4">
    <name type="scientific">Arthroderma gypseum (strain ATCC MYA-4604 / CBS 118893)</name>
    <name type="common">Microsporum gypseum</name>
    <dbReference type="NCBI Taxonomy" id="535722"/>
    <lineage>
        <taxon>Eukaryota</taxon>
        <taxon>Fungi</taxon>
        <taxon>Dikarya</taxon>
        <taxon>Ascomycota</taxon>
        <taxon>Pezizomycotina</taxon>
        <taxon>Eurotiomycetes</taxon>
        <taxon>Eurotiomycetidae</taxon>
        <taxon>Onygenales</taxon>
        <taxon>Arthrodermataceae</taxon>
        <taxon>Nannizzia</taxon>
    </lineage>
</organism>
<dbReference type="PANTHER" id="PTHR45681:SF6">
    <property type="entry name" value="POLYKETIDE SYNTHASE 37"/>
    <property type="match status" value="1"/>
</dbReference>
<dbReference type="InterPro" id="IPR050444">
    <property type="entry name" value="Polyketide_Synthase"/>
</dbReference>
<dbReference type="GeneID" id="10033266"/>
<dbReference type="InterPro" id="IPR020843">
    <property type="entry name" value="ER"/>
</dbReference>
<dbReference type="GO" id="GO:0016740">
    <property type="term" value="F:transferase activity"/>
    <property type="evidence" value="ECO:0007669"/>
    <property type="project" value="UniProtKB-KW"/>
</dbReference>
<dbReference type="Proteomes" id="UP000002669">
    <property type="component" value="Unassembled WGS sequence"/>
</dbReference>
<dbReference type="STRING" id="535722.E5R1W3"/>
<dbReference type="InterPro" id="IPR013154">
    <property type="entry name" value="ADH-like_N"/>
</dbReference>
<dbReference type="RefSeq" id="XP_003175908.1">
    <property type="nucleotide sequence ID" value="XM_003175860.1"/>
</dbReference>
<dbReference type="Gene3D" id="3.40.50.150">
    <property type="entry name" value="Vaccinia Virus protein VP39"/>
    <property type="match status" value="1"/>
</dbReference>
<evidence type="ECO:0000313" key="4">
    <source>
        <dbReference type="Proteomes" id="UP000002669"/>
    </source>
</evidence>
<keyword evidence="1" id="KW-0808">Transferase</keyword>
<evidence type="ECO:0000259" key="2">
    <source>
        <dbReference type="SMART" id="SM00829"/>
    </source>
</evidence>
<dbReference type="CDD" id="cd02440">
    <property type="entry name" value="AdoMet_MTases"/>
    <property type="match status" value="1"/>
</dbReference>
<accession>E5R1W3</accession>
<proteinExistence type="predicted"/>